<feature type="region of interest" description="Disordered" evidence="1">
    <location>
        <begin position="332"/>
        <end position="379"/>
    </location>
</feature>
<feature type="compositionally biased region" description="Acidic residues" evidence="1">
    <location>
        <begin position="357"/>
        <end position="369"/>
    </location>
</feature>
<name>A0ABN7TC63_OIKDI</name>
<evidence type="ECO:0000313" key="3">
    <source>
        <dbReference type="Proteomes" id="UP001158576"/>
    </source>
</evidence>
<keyword evidence="3" id="KW-1185">Reference proteome</keyword>
<sequence length="379" mass="42895">MIFAGVPQSDFAVFKTRTMMESEKVTPFGDISNTVPRKEKREQAPIKIGPGGDNNENDKENEGNSKQKVFKAIIYPAGNSRTESKKTRGTRGGRKNREKIARTFEKNFSSKTLPKLKIDAPMKLDISLSSATESEKSYKYSVEELISFRKSSIAKSEPKFLCECPLTKKKSGLEEVKILPVPYQQDGTIGNIIAKILNRDAIEPIKGDLPHFVRRTSISPSKVEARTEMDKPSVCKRSESRESFIREDAPRKHKMRPPTAQAFQPYEVAEDYDIGYNQNYEYDPNVEYCPMPVYYYVPYFVPAVPVYAETPTMSNSSSLSSIFSRSESIPEFIPNSARSAPPTPKEDDEPLATPLEDSLDEIEEEEEIKEEAKEEQEKV</sequence>
<feature type="compositionally biased region" description="Basic and acidic residues" evidence="1">
    <location>
        <begin position="370"/>
        <end position="379"/>
    </location>
</feature>
<accession>A0ABN7TC63</accession>
<evidence type="ECO:0000313" key="2">
    <source>
        <dbReference type="EMBL" id="CAG5113143.1"/>
    </source>
</evidence>
<evidence type="ECO:0000256" key="1">
    <source>
        <dbReference type="SAM" id="MobiDB-lite"/>
    </source>
</evidence>
<dbReference type="Proteomes" id="UP001158576">
    <property type="component" value="Chromosome 2"/>
</dbReference>
<protein>
    <submittedName>
        <fullName evidence="2">Oidioi.mRNA.OKI2018_I69.chr2.g7280.t1.cds</fullName>
    </submittedName>
</protein>
<organism evidence="2 3">
    <name type="scientific">Oikopleura dioica</name>
    <name type="common">Tunicate</name>
    <dbReference type="NCBI Taxonomy" id="34765"/>
    <lineage>
        <taxon>Eukaryota</taxon>
        <taxon>Metazoa</taxon>
        <taxon>Chordata</taxon>
        <taxon>Tunicata</taxon>
        <taxon>Appendicularia</taxon>
        <taxon>Copelata</taxon>
        <taxon>Oikopleuridae</taxon>
        <taxon>Oikopleura</taxon>
    </lineage>
</organism>
<feature type="region of interest" description="Disordered" evidence="1">
    <location>
        <begin position="223"/>
        <end position="242"/>
    </location>
</feature>
<proteinExistence type="predicted"/>
<feature type="region of interest" description="Disordered" evidence="1">
    <location>
        <begin position="25"/>
        <end position="69"/>
    </location>
</feature>
<dbReference type="EMBL" id="OU015567">
    <property type="protein sequence ID" value="CAG5113143.1"/>
    <property type="molecule type" value="Genomic_DNA"/>
</dbReference>
<gene>
    <name evidence="2" type="ORF">OKIOD_LOCUS16045</name>
</gene>
<feature type="compositionally biased region" description="Basic and acidic residues" evidence="1">
    <location>
        <begin position="56"/>
        <end position="65"/>
    </location>
</feature>
<reference evidence="2 3" key="1">
    <citation type="submission" date="2021-04" db="EMBL/GenBank/DDBJ databases">
        <authorList>
            <person name="Bliznina A."/>
        </authorList>
    </citation>
    <scope>NUCLEOTIDE SEQUENCE [LARGE SCALE GENOMIC DNA]</scope>
</reference>